<dbReference type="InterPro" id="IPR009003">
    <property type="entry name" value="Peptidase_S1_PA"/>
</dbReference>
<keyword evidence="9" id="KW-0574">Periplasm</keyword>
<dbReference type="InterPro" id="IPR001478">
    <property type="entry name" value="PDZ"/>
</dbReference>
<evidence type="ECO:0000256" key="5">
    <source>
        <dbReference type="ARBA" id="ARBA00013958"/>
    </source>
</evidence>
<dbReference type="InterPro" id="IPR036034">
    <property type="entry name" value="PDZ_sf"/>
</dbReference>
<proteinExistence type="inferred from homology"/>
<evidence type="ECO:0000256" key="4">
    <source>
        <dbReference type="ARBA" id="ARBA00013035"/>
    </source>
</evidence>
<evidence type="ECO:0000256" key="14">
    <source>
        <dbReference type="SAM" id="MobiDB-lite"/>
    </source>
</evidence>
<dbReference type="SUPFAM" id="SSF50494">
    <property type="entry name" value="Trypsin-like serine proteases"/>
    <property type="match status" value="1"/>
</dbReference>
<evidence type="ECO:0000256" key="11">
    <source>
        <dbReference type="ARBA" id="ARBA00022825"/>
    </source>
</evidence>
<name>A0A484H8B8_9ZZZZ</name>
<evidence type="ECO:0000256" key="7">
    <source>
        <dbReference type="ARBA" id="ARBA00022729"/>
    </source>
</evidence>
<evidence type="ECO:0000259" key="15">
    <source>
        <dbReference type="PROSITE" id="PS50106"/>
    </source>
</evidence>
<dbReference type="Gene3D" id="2.30.42.10">
    <property type="match status" value="2"/>
</dbReference>
<dbReference type="PANTHER" id="PTHR22939:SF130">
    <property type="entry name" value="PERIPLASMIC SERINE ENDOPROTEASE DEGP-LIKE-RELATED"/>
    <property type="match status" value="1"/>
</dbReference>
<evidence type="ECO:0000256" key="8">
    <source>
        <dbReference type="ARBA" id="ARBA00022737"/>
    </source>
</evidence>
<evidence type="ECO:0000256" key="13">
    <source>
        <dbReference type="ARBA" id="ARBA00032850"/>
    </source>
</evidence>
<dbReference type="EC" id="3.4.21.107" evidence="4"/>
<evidence type="ECO:0000256" key="6">
    <source>
        <dbReference type="ARBA" id="ARBA00022670"/>
    </source>
</evidence>
<dbReference type="PROSITE" id="PS50106">
    <property type="entry name" value="PDZ"/>
    <property type="match status" value="2"/>
</dbReference>
<comment type="subcellular location">
    <subcellularLocation>
        <location evidence="2">Periplasm</location>
    </subcellularLocation>
</comment>
<dbReference type="PANTHER" id="PTHR22939">
    <property type="entry name" value="SERINE PROTEASE FAMILY S1C HTRA-RELATED"/>
    <property type="match status" value="1"/>
</dbReference>
<keyword evidence="7" id="KW-0732">Signal</keyword>
<reference evidence="16" key="1">
    <citation type="submission" date="2018-10" db="EMBL/GenBank/DDBJ databases">
        <authorList>
            <person name="Gruber-Vodicka H."/>
            <person name="Jaeckle O."/>
        </authorList>
    </citation>
    <scope>NUCLEOTIDE SEQUENCE</scope>
</reference>
<gene>
    <name evidence="16" type="ORF">RIEGSTA812A_PEG_1278</name>
</gene>
<comment type="similarity">
    <text evidence="3">Belongs to the peptidase S1C family.</text>
</comment>
<sequence length="530" mass="57138">MRPGGDGHDAAGDIFFACPSSLRIDRQAGVRPSVRQWFYAATAAVQAVMLRTALGFFVSFLFCTSNILARGVPDSFAELAANLSPAVVNISTTQAVAERSFDIPEFPPGSPFEDFFREFFDRHRSDQQSRKVTSLGSGFIIDASGYIVTNSHVISDAVEITVLLHDDTTLNARVIGKDSKTDLALLRVETNRRLPFVSFGDSDRVRVGDWVLAIGNPYGLGGSVTAGIISARARDLRNGPYDDFFQTDAAINLGNSGGPLFNTDGQVIGINTAIYSRTGGNIGIGFAIPSNLAGMVVADLRQYGRTRRGRIGVHIQEVTEEIAESLGLAKPGGALVASVLKNSPAAQAGIKAGDVALVFDGHVVEDYRRLPRLVAETPSGKTVEVTVFRGGKERVFHVVIGEMSEGEQQKEGDSRENSSKNGIIGHRGIIKIVELGLTLAPLSTETRRQYTIPEDLHGVVVTSVEVGSDASEKGLYPGDVIVEINQKEVTTLADVKWQIDMAVKSSRKTVLLLISNRGRLRFVPLKLAKK</sequence>
<dbReference type="PRINTS" id="PR00834">
    <property type="entry name" value="PROTEASES2C"/>
</dbReference>
<evidence type="ECO:0000256" key="9">
    <source>
        <dbReference type="ARBA" id="ARBA00022764"/>
    </source>
</evidence>
<dbReference type="AlphaFoldDB" id="A0A484H8B8"/>
<dbReference type="Pfam" id="PF13365">
    <property type="entry name" value="Trypsin_2"/>
    <property type="match status" value="1"/>
</dbReference>
<dbReference type="InterPro" id="IPR011782">
    <property type="entry name" value="Pept_S1C_Do"/>
</dbReference>
<comment type="catalytic activity">
    <reaction evidence="1">
        <text>Acts on substrates that are at least partially unfolded. The cleavage site P1 residue is normally between a pair of hydrophobic residues, such as Val-|-Val.</text>
        <dbReference type="EC" id="3.4.21.107"/>
    </reaction>
</comment>
<dbReference type="CDD" id="cd10839">
    <property type="entry name" value="cpPDZ1_DegP-like"/>
    <property type="match status" value="1"/>
</dbReference>
<evidence type="ECO:0000313" key="16">
    <source>
        <dbReference type="EMBL" id="VBB69805.1"/>
    </source>
</evidence>
<dbReference type="SUPFAM" id="SSF50156">
    <property type="entry name" value="PDZ domain-like"/>
    <property type="match status" value="2"/>
</dbReference>
<feature type="domain" description="PDZ" evidence="15">
    <location>
        <begin position="434"/>
        <end position="518"/>
    </location>
</feature>
<dbReference type="InterPro" id="IPR001940">
    <property type="entry name" value="Peptidase_S1C"/>
</dbReference>
<keyword evidence="11" id="KW-0720">Serine protease</keyword>
<dbReference type="Gene3D" id="2.40.10.120">
    <property type="match status" value="1"/>
</dbReference>
<evidence type="ECO:0000256" key="3">
    <source>
        <dbReference type="ARBA" id="ARBA00010541"/>
    </source>
</evidence>
<protein>
    <recommendedName>
        <fullName evidence="5">Probable periplasmic serine endoprotease DegP-like</fullName>
        <ecNumber evidence="4">3.4.21.107</ecNumber>
    </recommendedName>
    <alternativeName>
        <fullName evidence="13">Protease Do</fullName>
    </alternativeName>
</protein>
<keyword evidence="8" id="KW-0677">Repeat</keyword>
<organism evidence="16">
    <name type="scientific">invertebrate metagenome</name>
    <dbReference type="NCBI Taxonomy" id="1711999"/>
    <lineage>
        <taxon>unclassified sequences</taxon>
        <taxon>metagenomes</taxon>
        <taxon>organismal metagenomes</taxon>
    </lineage>
</organism>
<evidence type="ECO:0000256" key="1">
    <source>
        <dbReference type="ARBA" id="ARBA00001772"/>
    </source>
</evidence>
<keyword evidence="10" id="KW-0378">Hydrolase</keyword>
<evidence type="ECO:0000256" key="10">
    <source>
        <dbReference type="ARBA" id="ARBA00022801"/>
    </source>
</evidence>
<dbReference type="EMBL" id="LR026963">
    <property type="protein sequence ID" value="VBB69805.1"/>
    <property type="molecule type" value="Genomic_DNA"/>
</dbReference>
<dbReference type="GO" id="GO:0030313">
    <property type="term" value="C:cell envelope"/>
    <property type="evidence" value="ECO:0007669"/>
    <property type="project" value="UniProtKB-SubCell"/>
</dbReference>
<accession>A0A484H8B8</accession>
<keyword evidence="6 16" id="KW-0645">Protease</keyword>
<dbReference type="NCBIfam" id="TIGR02037">
    <property type="entry name" value="degP_htrA_DO"/>
    <property type="match status" value="1"/>
</dbReference>
<evidence type="ECO:0000256" key="12">
    <source>
        <dbReference type="ARBA" id="ARBA00023016"/>
    </source>
</evidence>
<dbReference type="FunFam" id="2.40.10.120:FF:000007">
    <property type="entry name" value="Periplasmic serine endoprotease DegP-like"/>
    <property type="match status" value="1"/>
</dbReference>
<dbReference type="SMART" id="SM00228">
    <property type="entry name" value="PDZ"/>
    <property type="match status" value="2"/>
</dbReference>
<evidence type="ECO:0000256" key="2">
    <source>
        <dbReference type="ARBA" id="ARBA00004418"/>
    </source>
</evidence>
<dbReference type="Pfam" id="PF13180">
    <property type="entry name" value="PDZ_2"/>
    <property type="match status" value="1"/>
</dbReference>
<feature type="region of interest" description="Disordered" evidence="14">
    <location>
        <begin position="403"/>
        <end position="422"/>
    </location>
</feature>
<dbReference type="GO" id="GO:0006508">
    <property type="term" value="P:proteolysis"/>
    <property type="evidence" value="ECO:0007669"/>
    <property type="project" value="UniProtKB-KW"/>
</dbReference>
<keyword evidence="12" id="KW-0346">Stress response</keyword>
<feature type="domain" description="PDZ" evidence="15">
    <location>
        <begin position="300"/>
        <end position="391"/>
    </location>
</feature>
<dbReference type="GO" id="GO:0004252">
    <property type="term" value="F:serine-type endopeptidase activity"/>
    <property type="evidence" value="ECO:0007669"/>
    <property type="project" value="InterPro"/>
</dbReference>
<feature type="compositionally biased region" description="Basic and acidic residues" evidence="14">
    <location>
        <begin position="407"/>
        <end position="418"/>
    </location>
</feature>
<dbReference type="Pfam" id="PF00595">
    <property type="entry name" value="PDZ"/>
    <property type="match status" value="1"/>
</dbReference>